<dbReference type="RefSeq" id="WP_103232678.1">
    <property type="nucleotide sequence ID" value="NZ_PPEG02000011.1"/>
</dbReference>
<protein>
    <recommendedName>
        <fullName evidence="4">DUF304 domain-containing protein</fullName>
    </recommendedName>
</protein>
<sequence>MMKIDNKNNIDKTVVLMIILIVLYIVFLLGMIMLEIQILLLYINRGVILLLLFWRFLLLRTINIEITEYILVIKYYHPILIKHRQPVLELPITEIYDIQLENSMMMSFFKITVNKRKKFKMFCYRLQGISKNQRTLLQDVINSVLDKKKT</sequence>
<evidence type="ECO:0000313" key="2">
    <source>
        <dbReference type="EMBL" id="PWN58403.1"/>
    </source>
</evidence>
<comment type="caution">
    <text evidence="2">The sequence shown here is derived from an EMBL/GenBank/DDBJ whole genome shotgun (WGS) entry which is preliminary data.</text>
</comment>
<evidence type="ECO:0000313" key="3">
    <source>
        <dbReference type="Proteomes" id="UP000236413"/>
    </source>
</evidence>
<dbReference type="EMBL" id="PPEG02000011">
    <property type="protein sequence ID" value="PWN58403.1"/>
    <property type="molecule type" value="Genomic_DNA"/>
</dbReference>
<dbReference type="Proteomes" id="UP000236413">
    <property type="component" value="Unassembled WGS sequence"/>
</dbReference>
<name>A0A316WDK4_9FLAO</name>
<keyword evidence="1" id="KW-0472">Membrane</keyword>
<dbReference type="AlphaFoldDB" id="A0A316WDK4"/>
<keyword evidence="1" id="KW-0812">Transmembrane</keyword>
<feature type="transmembrane region" description="Helical" evidence="1">
    <location>
        <begin position="12"/>
        <end position="33"/>
    </location>
</feature>
<keyword evidence="1" id="KW-1133">Transmembrane helix</keyword>
<accession>A0A316WDK4</accession>
<feature type="transmembrane region" description="Helical" evidence="1">
    <location>
        <begin position="39"/>
        <end position="58"/>
    </location>
</feature>
<proteinExistence type="predicted"/>
<reference evidence="2 3" key="1">
    <citation type="submission" date="2018-04" db="EMBL/GenBank/DDBJ databases">
        <title>Chryseobacterium oncorhynchi 701B-08T from rainbow trout, and Chryseobacterium viscerum 687B-08T from diseased fish.</title>
        <authorList>
            <person name="Jeong J.-J."/>
            <person name="Lee Y.J."/>
            <person name="Pathiraja D."/>
            <person name="Park B."/>
            <person name="Choi I.-G."/>
            <person name="Kim K.D."/>
        </authorList>
    </citation>
    <scope>NUCLEOTIDE SEQUENCE [LARGE SCALE GENOMIC DNA]</scope>
    <source>
        <strain evidence="2 3">687B-08</strain>
    </source>
</reference>
<gene>
    <name evidence="2" type="ORF">C1634_022890</name>
</gene>
<evidence type="ECO:0000256" key="1">
    <source>
        <dbReference type="SAM" id="Phobius"/>
    </source>
</evidence>
<organism evidence="2 3">
    <name type="scientific">Chryseobacterium viscerum</name>
    <dbReference type="NCBI Taxonomy" id="1037377"/>
    <lineage>
        <taxon>Bacteria</taxon>
        <taxon>Pseudomonadati</taxon>
        <taxon>Bacteroidota</taxon>
        <taxon>Flavobacteriia</taxon>
        <taxon>Flavobacteriales</taxon>
        <taxon>Weeksellaceae</taxon>
        <taxon>Chryseobacterium group</taxon>
        <taxon>Chryseobacterium</taxon>
    </lineage>
</organism>
<evidence type="ECO:0008006" key="4">
    <source>
        <dbReference type="Google" id="ProtNLM"/>
    </source>
</evidence>